<dbReference type="AlphaFoldDB" id="A0A8D9BYJ1"/>
<evidence type="ECO:0008006" key="3">
    <source>
        <dbReference type="Google" id="ProtNLM"/>
    </source>
</evidence>
<sequence length="105" mass="12438">MHCKITRQDIVLFIRLVLLAWGGQEHKPCKLVSINASFCRCHFVTPCTYFLNVYFESKTTSKKKGYNKKTHYSKVPTKVVVKKSRHFNKSYCKMHSSRKAYRVFR</sequence>
<accession>A0A8D9BYJ1</accession>
<feature type="signal peptide" evidence="1">
    <location>
        <begin position="1"/>
        <end position="22"/>
    </location>
</feature>
<dbReference type="EMBL" id="HBUF01676506">
    <property type="protein sequence ID" value="CAG6791492.1"/>
    <property type="molecule type" value="Transcribed_RNA"/>
</dbReference>
<keyword evidence="1" id="KW-0732">Signal</keyword>
<feature type="chain" id="PRO_5034798143" description="Secreted protein" evidence="1">
    <location>
        <begin position="23"/>
        <end position="105"/>
    </location>
</feature>
<protein>
    <recommendedName>
        <fullName evidence="3">Secreted protein</fullName>
    </recommendedName>
</protein>
<evidence type="ECO:0000256" key="1">
    <source>
        <dbReference type="SAM" id="SignalP"/>
    </source>
</evidence>
<organism evidence="2">
    <name type="scientific">Cacopsylla melanoneura</name>
    <dbReference type="NCBI Taxonomy" id="428564"/>
    <lineage>
        <taxon>Eukaryota</taxon>
        <taxon>Metazoa</taxon>
        <taxon>Ecdysozoa</taxon>
        <taxon>Arthropoda</taxon>
        <taxon>Hexapoda</taxon>
        <taxon>Insecta</taxon>
        <taxon>Pterygota</taxon>
        <taxon>Neoptera</taxon>
        <taxon>Paraneoptera</taxon>
        <taxon>Hemiptera</taxon>
        <taxon>Sternorrhyncha</taxon>
        <taxon>Psylloidea</taxon>
        <taxon>Psyllidae</taxon>
        <taxon>Psyllinae</taxon>
        <taxon>Cacopsylla</taxon>
    </lineage>
</organism>
<reference evidence="2" key="1">
    <citation type="submission" date="2021-05" db="EMBL/GenBank/DDBJ databases">
        <authorList>
            <person name="Alioto T."/>
            <person name="Alioto T."/>
            <person name="Gomez Garrido J."/>
        </authorList>
    </citation>
    <scope>NUCLEOTIDE SEQUENCE</scope>
</reference>
<name>A0A8D9BYJ1_9HEMI</name>
<evidence type="ECO:0000313" key="2">
    <source>
        <dbReference type="EMBL" id="CAG6791492.1"/>
    </source>
</evidence>
<proteinExistence type="predicted"/>